<reference evidence="2 3" key="1">
    <citation type="submission" date="2016-11" db="EMBL/GenBank/DDBJ databases">
        <title>Complete Genome Sequence of Bradyrhizobium sp. strain J5, an isolated from soybean nodule in Hokkaido.</title>
        <authorList>
            <person name="Kanehara K."/>
        </authorList>
    </citation>
    <scope>NUCLEOTIDE SEQUENCE [LARGE SCALE GENOMIC DNA]</scope>
    <source>
        <strain evidence="2 3">J5</strain>
    </source>
</reference>
<accession>A0A1L3F9C8</accession>
<protein>
    <submittedName>
        <fullName evidence="2">Uncharacterized protein</fullName>
    </submittedName>
</protein>
<name>A0A1L3F9C8_BRAJP</name>
<sequence>MDERETSAMTEASGLVTDPAGAAAPSGTRSSHPPRVNSGEFATDLAERLREITVKAPLQTLFAAFLLGVWMARRR</sequence>
<proteinExistence type="predicted"/>
<evidence type="ECO:0000313" key="3">
    <source>
        <dbReference type="Proteomes" id="UP000181962"/>
    </source>
</evidence>
<dbReference type="AlphaFoldDB" id="A0A1L3F9C8"/>
<evidence type="ECO:0000256" key="1">
    <source>
        <dbReference type="SAM" id="MobiDB-lite"/>
    </source>
</evidence>
<dbReference type="EMBL" id="CP017637">
    <property type="protein sequence ID" value="APG09907.1"/>
    <property type="molecule type" value="Genomic_DNA"/>
</dbReference>
<dbReference type="OrthoDB" id="8241328at2"/>
<gene>
    <name evidence="2" type="ORF">BKD09_16395</name>
</gene>
<evidence type="ECO:0000313" key="2">
    <source>
        <dbReference type="EMBL" id="APG09907.1"/>
    </source>
</evidence>
<feature type="region of interest" description="Disordered" evidence="1">
    <location>
        <begin position="1"/>
        <end position="39"/>
    </location>
</feature>
<organism evidence="2 3">
    <name type="scientific">Bradyrhizobium japonicum</name>
    <dbReference type="NCBI Taxonomy" id="375"/>
    <lineage>
        <taxon>Bacteria</taxon>
        <taxon>Pseudomonadati</taxon>
        <taxon>Pseudomonadota</taxon>
        <taxon>Alphaproteobacteria</taxon>
        <taxon>Hyphomicrobiales</taxon>
        <taxon>Nitrobacteraceae</taxon>
        <taxon>Bradyrhizobium</taxon>
    </lineage>
</organism>
<dbReference type="Proteomes" id="UP000181962">
    <property type="component" value="Chromosome"/>
</dbReference>
<dbReference type="RefSeq" id="WP_071911122.1">
    <property type="nucleotide sequence ID" value="NZ_CP017637.1"/>
</dbReference>